<comment type="caution">
    <text evidence="2">The sequence shown here is derived from an EMBL/GenBank/DDBJ whole genome shotgun (WGS) entry which is preliminary data.</text>
</comment>
<feature type="region of interest" description="Disordered" evidence="1">
    <location>
        <begin position="48"/>
        <end position="83"/>
    </location>
</feature>
<accession>A0A556TJD3</accession>
<organism evidence="2 3">
    <name type="scientific">Bagarius yarrelli</name>
    <name type="common">Goonch</name>
    <name type="synonym">Bagrus yarrelli</name>
    <dbReference type="NCBI Taxonomy" id="175774"/>
    <lineage>
        <taxon>Eukaryota</taxon>
        <taxon>Metazoa</taxon>
        <taxon>Chordata</taxon>
        <taxon>Craniata</taxon>
        <taxon>Vertebrata</taxon>
        <taxon>Euteleostomi</taxon>
        <taxon>Actinopterygii</taxon>
        <taxon>Neopterygii</taxon>
        <taxon>Teleostei</taxon>
        <taxon>Ostariophysi</taxon>
        <taxon>Siluriformes</taxon>
        <taxon>Sisoridae</taxon>
        <taxon>Sisorinae</taxon>
        <taxon>Bagarius</taxon>
    </lineage>
</organism>
<gene>
    <name evidence="2" type="ORF">Baya_0814</name>
</gene>
<dbReference type="AlphaFoldDB" id="A0A556TJD3"/>
<sequence>MRSNALLLFEKLIDDQDCRVWADLAVPPSSLLEPVEYRVNSIIKEVGEGELGNQEEGPASTGTQVSEGKRDQSIQTGKKRRRNKRECCLAYCCK</sequence>
<protein>
    <submittedName>
        <fullName evidence="2">Uncharacterized protein</fullName>
    </submittedName>
</protein>
<evidence type="ECO:0000313" key="3">
    <source>
        <dbReference type="Proteomes" id="UP000319801"/>
    </source>
</evidence>
<dbReference type="Proteomes" id="UP000319801">
    <property type="component" value="Unassembled WGS sequence"/>
</dbReference>
<evidence type="ECO:0000313" key="2">
    <source>
        <dbReference type="EMBL" id="TSK14831.1"/>
    </source>
</evidence>
<evidence type="ECO:0000256" key="1">
    <source>
        <dbReference type="SAM" id="MobiDB-lite"/>
    </source>
</evidence>
<keyword evidence="3" id="KW-1185">Reference proteome</keyword>
<dbReference type="EMBL" id="VCAZ01000002">
    <property type="protein sequence ID" value="TSK14831.1"/>
    <property type="molecule type" value="Genomic_DNA"/>
</dbReference>
<name>A0A556TJD3_BAGYA</name>
<reference evidence="2 3" key="1">
    <citation type="journal article" date="2019" name="Genome Biol. Evol.">
        <title>Whole-Genome Sequencing of the Giant Devil Catfish, Bagarius yarrelli.</title>
        <authorList>
            <person name="Jiang W."/>
            <person name="Lv Y."/>
            <person name="Cheng L."/>
            <person name="Yang K."/>
            <person name="Chao B."/>
            <person name="Wang X."/>
            <person name="Li Y."/>
            <person name="Pan X."/>
            <person name="You X."/>
            <person name="Zhang Y."/>
            <person name="Yang J."/>
            <person name="Li J."/>
            <person name="Zhang X."/>
            <person name="Liu S."/>
            <person name="Sun C."/>
            <person name="Yang J."/>
            <person name="Shi Q."/>
        </authorList>
    </citation>
    <scope>NUCLEOTIDE SEQUENCE [LARGE SCALE GENOMIC DNA]</scope>
    <source>
        <strain evidence="2">JWS20170419001</strain>
        <tissue evidence="2">Muscle</tissue>
    </source>
</reference>
<proteinExistence type="predicted"/>